<organism evidence="2">
    <name type="scientific">marine sediment metagenome</name>
    <dbReference type="NCBI Taxonomy" id="412755"/>
    <lineage>
        <taxon>unclassified sequences</taxon>
        <taxon>metagenomes</taxon>
        <taxon>ecological metagenomes</taxon>
    </lineage>
</organism>
<proteinExistence type="predicted"/>
<feature type="domain" description="Fido" evidence="1">
    <location>
        <begin position="1"/>
        <end position="66"/>
    </location>
</feature>
<dbReference type="InterPro" id="IPR036597">
    <property type="entry name" value="Fido-like_dom_sf"/>
</dbReference>
<dbReference type="NCBIfam" id="TIGR01550">
    <property type="entry name" value="DOC_P1"/>
    <property type="match status" value="1"/>
</dbReference>
<reference evidence="2" key="1">
    <citation type="journal article" date="2014" name="Front. Microbiol.">
        <title>High frequency of phylogenetically diverse reductive dehalogenase-homologous genes in deep subseafloor sedimentary metagenomes.</title>
        <authorList>
            <person name="Kawai M."/>
            <person name="Futagami T."/>
            <person name="Toyoda A."/>
            <person name="Takaki Y."/>
            <person name="Nishi S."/>
            <person name="Hori S."/>
            <person name="Arai W."/>
            <person name="Tsubouchi T."/>
            <person name="Morono Y."/>
            <person name="Uchiyama I."/>
            <person name="Ito T."/>
            <person name="Fujiyama A."/>
            <person name="Inagaki F."/>
            <person name="Takami H."/>
        </authorList>
    </citation>
    <scope>NUCLEOTIDE SEQUENCE</scope>
    <source>
        <strain evidence="2">Expedition CK06-06</strain>
    </source>
</reference>
<comment type="caution">
    <text evidence="2">The sequence shown here is derived from an EMBL/GenBank/DDBJ whole genome shotgun (WGS) entry which is preliminary data.</text>
</comment>
<dbReference type="PANTHER" id="PTHR39426:SF1">
    <property type="entry name" value="HOMOLOGY TO DEATH-ON-CURING PROTEIN OF PHAGE P1"/>
    <property type="match status" value="1"/>
</dbReference>
<dbReference type="InterPro" id="IPR053737">
    <property type="entry name" value="Type_II_TA_Toxin"/>
</dbReference>
<dbReference type="InterPro" id="IPR003812">
    <property type="entry name" value="Fido"/>
</dbReference>
<dbReference type="Gene3D" id="1.20.120.1870">
    <property type="entry name" value="Fic/DOC protein, Fido domain"/>
    <property type="match status" value="1"/>
</dbReference>
<accession>X1ARE9</accession>
<name>X1ARE9_9ZZZZ</name>
<evidence type="ECO:0000313" key="2">
    <source>
        <dbReference type="EMBL" id="GAG85384.1"/>
    </source>
</evidence>
<dbReference type="InterPro" id="IPR006440">
    <property type="entry name" value="Doc"/>
</dbReference>
<dbReference type="PANTHER" id="PTHR39426">
    <property type="entry name" value="HOMOLOGY TO DEATH-ON-CURING PROTEIN OF PHAGE P1"/>
    <property type="match status" value="1"/>
</dbReference>
<evidence type="ECO:0000259" key="1">
    <source>
        <dbReference type="PROSITE" id="PS51459"/>
    </source>
</evidence>
<dbReference type="EMBL" id="BART01016722">
    <property type="protein sequence ID" value="GAG85384.1"/>
    <property type="molecule type" value="Genomic_DNA"/>
</dbReference>
<sequence length="69" mass="7898">ARQAYGIIRNHPFLDGNKRTGLFVMLVFLELNDIKLHFSQPELVKLGIGIAEGRIGSQQITKWIIEHKK</sequence>
<gene>
    <name evidence="2" type="ORF">S01H4_32080</name>
</gene>
<dbReference type="Pfam" id="PF02661">
    <property type="entry name" value="Fic"/>
    <property type="match status" value="1"/>
</dbReference>
<dbReference type="PROSITE" id="PS51459">
    <property type="entry name" value="FIDO"/>
    <property type="match status" value="1"/>
</dbReference>
<feature type="non-terminal residue" evidence="2">
    <location>
        <position position="1"/>
    </location>
</feature>
<protein>
    <recommendedName>
        <fullName evidence="1">Fido domain-containing protein</fullName>
    </recommendedName>
</protein>
<dbReference type="AlphaFoldDB" id="X1ARE9"/>
<dbReference type="GO" id="GO:0016301">
    <property type="term" value="F:kinase activity"/>
    <property type="evidence" value="ECO:0007669"/>
    <property type="project" value="InterPro"/>
</dbReference>
<dbReference type="SUPFAM" id="SSF140931">
    <property type="entry name" value="Fic-like"/>
    <property type="match status" value="1"/>
</dbReference>